<name>A0A0G2H2C2_9PEZI</name>
<reference evidence="2 3" key="2">
    <citation type="submission" date="2015-05" db="EMBL/GenBank/DDBJ databases">
        <authorList>
            <person name="Morales-Cruz A."/>
            <person name="Amrine K.C."/>
            <person name="Cantu D."/>
        </authorList>
    </citation>
    <scope>NUCLEOTIDE SEQUENCE [LARGE SCALE GENOMIC DNA]</scope>
    <source>
        <strain evidence="2">DA912</strain>
    </source>
</reference>
<reference evidence="2 3" key="1">
    <citation type="submission" date="2015-05" db="EMBL/GenBank/DDBJ databases">
        <title>Distinctive expansion of gene families associated with plant cell wall degradation and secondary metabolism in the genomes of grapevine trunk pathogens.</title>
        <authorList>
            <person name="Lawrence D.P."/>
            <person name="Travadon R."/>
            <person name="Rolshausen P.E."/>
            <person name="Baumgartner K."/>
        </authorList>
    </citation>
    <scope>NUCLEOTIDE SEQUENCE [LARGE SCALE GENOMIC DNA]</scope>
    <source>
        <strain evidence="2">DA912</strain>
    </source>
</reference>
<proteinExistence type="predicted"/>
<keyword evidence="3" id="KW-1185">Reference proteome</keyword>
<accession>A0A0G2H2C2</accession>
<evidence type="ECO:0000256" key="1">
    <source>
        <dbReference type="SAM" id="Coils"/>
    </source>
</evidence>
<evidence type="ECO:0000313" key="3">
    <source>
        <dbReference type="Proteomes" id="UP000034680"/>
    </source>
</evidence>
<dbReference type="Proteomes" id="UP000034680">
    <property type="component" value="Unassembled WGS sequence"/>
</dbReference>
<dbReference type="EMBL" id="LCUC01000771">
    <property type="protein sequence ID" value="KKY29453.1"/>
    <property type="molecule type" value="Genomic_DNA"/>
</dbReference>
<organism evidence="2 3">
    <name type="scientific">Diaporthe ampelina</name>
    <dbReference type="NCBI Taxonomy" id="1214573"/>
    <lineage>
        <taxon>Eukaryota</taxon>
        <taxon>Fungi</taxon>
        <taxon>Dikarya</taxon>
        <taxon>Ascomycota</taxon>
        <taxon>Pezizomycotina</taxon>
        <taxon>Sordariomycetes</taxon>
        <taxon>Sordariomycetidae</taxon>
        <taxon>Diaporthales</taxon>
        <taxon>Diaporthaceae</taxon>
        <taxon>Diaporthe</taxon>
    </lineage>
</organism>
<dbReference type="AlphaFoldDB" id="A0A0G2H2C2"/>
<sequence>MTSEAVAVKISGTNGDISGSDVTSSLQLSSSQVRAILLRSNYGAVLTTCQRACAERILVKGEQIQPDEPQKSKPLPTVASSIAAGTQLREELRGDSAPLRAEVESVRQELKAELDSVRQELQTELASVKLELKSLHDDMKVNVVQHLQSMASRRPASDQSIRAALDTVRADLTSTIESAHGDVDARVRNLLEVLNEARKERTAPR</sequence>
<comment type="caution">
    <text evidence="2">The sequence shown here is derived from an EMBL/GenBank/DDBJ whole genome shotgun (WGS) entry which is preliminary data.</text>
</comment>
<gene>
    <name evidence="2" type="ORF">UCDDA912_g10624</name>
</gene>
<dbReference type="SUPFAM" id="SSF58113">
    <property type="entry name" value="Apolipoprotein A-I"/>
    <property type="match status" value="1"/>
</dbReference>
<protein>
    <submittedName>
        <fullName evidence="2">Uncharacterized protein</fullName>
    </submittedName>
</protein>
<evidence type="ECO:0000313" key="2">
    <source>
        <dbReference type="EMBL" id="KKY29453.1"/>
    </source>
</evidence>
<dbReference type="Gene3D" id="1.20.58.130">
    <property type="match status" value="1"/>
</dbReference>
<keyword evidence="1" id="KW-0175">Coiled coil</keyword>
<feature type="coiled-coil region" evidence="1">
    <location>
        <begin position="100"/>
        <end position="138"/>
    </location>
</feature>